<sequence length="207" mass="23214">MLLHAAWFAAVLREPSQGWAVDQNSSKIDVMPLGVVIRRTPGVTPWARWAWTVVAVLPGAADADWALLREEDGACEFHAATLTLELHRADAEAYMQGLTANPPSIYVVLRPGPNARPEVTLVTASPFEAQDYADTGEDQVEKVDMPAGLVAWVRDFTLTHFKEEEFKKRRRDRQRVDLEEDGVGDARIPQLTDVYRAPVKARKERLQ</sequence>
<organism evidence="1 2">
    <name type="scientific">Tritonibacter scottomollicae</name>
    <name type="common">Epibacterium scottomollicae</name>
    <dbReference type="NCBI Taxonomy" id="483013"/>
    <lineage>
        <taxon>Bacteria</taxon>
        <taxon>Pseudomonadati</taxon>
        <taxon>Pseudomonadota</taxon>
        <taxon>Alphaproteobacteria</taxon>
        <taxon>Rhodobacterales</taxon>
        <taxon>Paracoccaceae</taxon>
        <taxon>Tritonibacter</taxon>
    </lineage>
</organism>
<dbReference type="AlphaFoldDB" id="A0A2T1AG80"/>
<proteinExistence type="predicted"/>
<evidence type="ECO:0000313" key="2">
    <source>
        <dbReference type="Proteomes" id="UP000237718"/>
    </source>
</evidence>
<protein>
    <submittedName>
        <fullName evidence="1">Uncharacterized protein DUF3305</fullName>
    </submittedName>
</protein>
<dbReference type="Proteomes" id="UP000237718">
    <property type="component" value="Unassembled WGS sequence"/>
</dbReference>
<dbReference type="EMBL" id="PVUF01000006">
    <property type="protein sequence ID" value="PRZ47590.1"/>
    <property type="molecule type" value="Genomic_DNA"/>
</dbReference>
<name>A0A2T1AG80_TRISK</name>
<evidence type="ECO:0000313" key="1">
    <source>
        <dbReference type="EMBL" id="PRZ47590.1"/>
    </source>
</evidence>
<comment type="caution">
    <text evidence="1">The sequence shown here is derived from an EMBL/GenBank/DDBJ whole genome shotgun (WGS) entry which is preliminary data.</text>
</comment>
<reference evidence="1 2" key="1">
    <citation type="submission" date="2018-03" db="EMBL/GenBank/DDBJ databases">
        <title>Genomic Encyclopedia of Archaeal and Bacterial Type Strains, Phase II (KMG-II): from individual species to whole genera.</title>
        <authorList>
            <person name="Goeker M."/>
        </authorList>
    </citation>
    <scope>NUCLEOTIDE SEQUENCE [LARGE SCALE GENOMIC DNA]</scope>
    <source>
        <strain evidence="1 2">DSM 25328</strain>
    </source>
</reference>
<dbReference type="Pfam" id="PF11749">
    <property type="entry name" value="DUF3305"/>
    <property type="match status" value="1"/>
</dbReference>
<gene>
    <name evidence="1" type="ORF">CLV89_106123</name>
</gene>
<dbReference type="InterPro" id="IPR021736">
    <property type="entry name" value="DUF3305"/>
</dbReference>
<accession>A0A2T1AG80</accession>